<dbReference type="InterPro" id="IPR000711">
    <property type="entry name" value="ATPase_OSCP/dsu"/>
</dbReference>
<dbReference type="GO" id="GO:0016020">
    <property type="term" value="C:membrane"/>
    <property type="evidence" value="ECO:0007669"/>
    <property type="project" value="UniProtKB-SubCell"/>
</dbReference>
<keyword evidence="4" id="KW-0406">Ion transport</keyword>
<organism evidence="7 8">
    <name type="scientific">Candidatus Gottesmanbacteria bacterium GW2011_GWA1_43_11</name>
    <dbReference type="NCBI Taxonomy" id="1618436"/>
    <lineage>
        <taxon>Bacteria</taxon>
        <taxon>Candidatus Gottesmaniibacteriota</taxon>
    </lineage>
</organism>
<dbReference type="GO" id="GO:0046933">
    <property type="term" value="F:proton-transporting ATP synthase activity, rotational mechanism"/>
    <property type="evidence" value="ECO:0007669"/>
    <property type="project" value="InterPro"/>
</dbReference>
<evidence type="ECO:0000256" key="3">
    <source>
        <dbReference type="ARBA" id="ARBA00022781"/>
    </source>
</evidence>
<dbReference type="AlphaFoldDB" id="A0A0G1CGW7"/>
<keyword evidence="6" id="KW-0066">ATP synthesis</keyword>
<name>A0A0G1CGW7_9BACT</name>
<dbReference type="STRING" id="1618436.UV59_C0014G0010"/>
<evidence type="ECO:0000256" key="6">
    <source>
        <dbReference type="ARBA" id="ARBA00023310"/>
    </source>
</evidence>
<reference evidence="7 8" key="1">
    <citation type="journal article" date="2015" name="Nature">
        <title>rRNA introns, odd ribosomes, and small enigmatic genomes across a large radiation of phyla.</title>
        <authorList>
            <person name="Brown C.T."/>
            <person name="Hug L.A."/>
            <person name="Thomas B.C."/>
            <person name="Sharon I."/>
            <person name="Castelle C.J."/>
            <person name="Singh A."/>
            <person name="Wilkins M.J."/>
            <person name="Williams K.H."/>
            <person name="Banfield J.F."/>
        </authorList>
    </citation>
    <scope>NUCLEOTIDE SEQUENCE [LARGE SCALE GENOMIC DNA]</scope>
</reference>
<evidence type="ECO:0000313" key="8">
    <source>
        <dbReference type="Proteomes" id="UP000034543"/>
    </source>
</evidence>
<keyword evidence="3" id="KW-0375">Hydrogen ion transport</keyword>
<dbReference type="EMBL" id="LCFB01000014">
    <property type="protein sequence ID" value="KKS84767.1"/>
    <property type="molecule type" value="Genomic_DNA"/>
</dbReference>
<evidence type="ECO:0000313" key="7">
    <source>
        <dbReference type="EMBL" id="KKS84767.1"/>
    </source>
</evidence>
<proteinExistence type="predicted"/>
<dbReference type="Proteomes" id="UP000034543">
    <property type="component" value="Unassembled WGS sequence"/>
</dbReference>
<dbReference type="Pfam" id="PF00213">
    <property type="entry name" value="OSCP"/>
    <property type="match status" value="1"/>
</dbReference>
<sequence length="115" mass="12988">MKLNNAKVIDTALSLMESERAEAFIDEFHHGLFEAVEKTKGYTIAFVESAVELNSEERKLLEKELVTILKHGIEVKYSVKPELLGGFRITVGDWKLDASITNELRKLVLDLRKAG</sequence>
<evidence type="ECO:0000256" key="4">
    <source>
        <dbReference type="ARBA" id="ARBA00023065"/>
    </source>
</evidence>
<evidence type="ECO:0000256" key="2">
    <source>
        <dbReference type="ARBA" id="ARBA00022448"/>
    </source>
</evidence>
<evidence type="ECO:0000256" key="1">
    <source>
        <dbReference type="ARBA" id="ARBA00004370"/>
    </source>
</evidence>
<evidence type="ECO:0000256" key="5">
    <source>
        <dbReference type="ARBA" id="ARBA00023136"/>
    </source>
</evidence>
<comment type="caution">
    <text evidence="7">The sequence shown here is derived from an EMBL/GenBank/DDBJ whole genome shotgun (WGS) entry which is preliminary data.</text>
</comment>
<accession>A0A0G1CGW7</accession>
<comment type="subcellular location">
    <subcellularLocation>
        <location evidence="1">Membrane</location>
    </subcellularLocation>
</comment>
<keyword evidence="2" id="KW-0813">Transport</keyword>
<keyword evidence="5" id="KW-0472">Membrane</keyword>
<gene>
    <name evidence="7" type="ORF">UV59_C0014G0010</name>
</gene>
<protein>
    <submittedName>
        <fullName evidence="7">ATP synthase F0, B subunit</fullName>
    </submittedName>
</protein>